<comment type="caution">
    <text evidence="8">The sequence shown here is derived from an EMBL/GenBank/DDBJ whole genome shotgun (WGS) entry which is preliminary data.</text>
</comment>
<dbReference type="Pfam" id="PF14715">
    <property type="entry name" value="FixP_N"/>
    <property type="match status" value="1"/>
</dbReference>
<dbReference type="PANTHER" id="PTHR33751">
    <property type="entry name" value="CBB3-TYPE CYTOCHROME C OXIDASE SUBUNIT FIXP"/>
    <property type="match status" value="1"/>
</dbReference>
<feature type="transmembrane region" description="Helical" evidence="6">
    <location>
        <begin position="6"/>
        <end position="25"/>
    </location>
</feature>
<evidence type="ECO:0000256" key="5">
    <source>
        <dbReference type="SAM" id="Coils"/>
    </source>
</evidence>
<sequence>MKTTASYLRVIGFIILAFFLLELIIDSGDQWAIVKYPIIWAVLGMLFFFAIALEIIVAALQRVLFDGLTGEAQERYLLAEKMREDNRFGWFKRKYKEMLDAKPVAKEQEIVLDHNYDGIRELDNNLPPWWVYMFYATIIFAAVYLVRYHIFDGTNQTEEYEIEIAQAKAEVDEYKKNNKDLIDANTVELLTDAGDIEAGKSIYIANCVACHKDSGGGGIGPNLTDDYWILGGGIKNIFHTISEGGRAGKGMIAWKTDLKPSEMAQVASYVMTLHGTNPVDAKEPEGDIWVDENAPVDNVDVKVIDSTTIKIEMTNDPVIDDIQAEGK</sequence>
<keyword evidence="6" id="KW-0472">Membrane</keyword>
<reference evidence="8 9" key="2">
    <citation type="journal article" date="2016" name="Int. J. Syst. Evol. Microbiol.">
        <title>Vitellibacter aquimaris sp. nov., a marine bacterium isolated from seawater.</title>
        <authorList>
            <person name="Thevarajoo S."/>
            <person name="Selvaratnam C."/>
            <person name="Goh K.M."/>
            <person name="Hong K.W."/>
            <person name="Chan X.Y."/>
            <person name="Chan K.G."/>
            <person name="Chong C.S."/>
        </authorList>
    </citation>
    <scope>NUCLEOTIDE SEQUENCE [LARGE SCALE GENOMIC DNA]</scope>
    <source>
        <strain evidence="8 9">D-24</strain>
    </source>
</reference>
<evidence type="ECO:0000313" key="9">
    <source>
        <dbReference type="Proteomes" id="UP000070138"/>
    </source>
</evidence>
<keyword evidence="6" id="KW-1133">Transmembrane helix</keyword>
<evidence type="ECO:0000259" key="7">
    <source>
        <dbReference type="PROSITE" id="PS51007"/>
    </source>
</evidence>
<feature type="transmembrane region" description="Helical" evidence="6">
    <location>
        <begin position="129"/>
        <end position="146"/>
    </location>
</feature>
<evidence type="ECO:0000313" key="8">
    <source>
        <dbReference type="EMBL" id="KXO01166.1"/>
    </source>
</evidence>
<dbReference type="OrthoDB" id="9811281at2"/>
<evidence type="ECO:0000256" key="3">
    <source>
        <dbReference type="ARBA" id="ARBA00023004"/>
    </source>
</evidence>
<accession>A0A137RLT6</accession>
<feature type="domain" description="Cytochrome c" evidence="7">
    <location>
        <begin position="194"/>
        <end position="274"/>
    </location>
</feature>
<feature type="transmembrane region" description="Helical" evidence="6">
    <location>
        <begin position="37"/>
        <end position="60"/>
    </location>
</feature>
<keyword evidence="2 4" id="KW-0479">Metal-binding</keyword>
<dbReference type="InterPro" id="IPR050597">
    <property type="entry name" value="Cytochrome_c_Oxidase_Subunit"/>
</dbReference>
<dbReference type="Gene3D" id="6.10.280.130">
    <property type="match status" value="1"/>
</dbReference>
<dbReference type="PROSITE" id="PS51007">
    <property type="entry name" value="CYTC"/>
    <property type="match status" value="1"/>
</dbReference>
<dbReference type="InterPro" id="IPR032858">
    <property type="entry name" value="CcoP_N"/>
</dbReference>
<evidence type="ECO:0000256" key="6">
    <source>
        <dbReference type="SAM" id="Phobius"/>
    </source>
</evidence>
<dbReference type="STRING" id="1548749.LS48_01480"/>
<dbReference type="PATRIC" id="fig|1548749.3.peg.315"/>
<dbReference type="RefSeq" id="WP_062619242.1">
    <property type="nucleotide sequence ID" value="NZ_JRWG01000001.1"/>
</dbReference>
<dbReference type="Gene3D" id="1.10.760.10">
    <property type="entry name" value="Cytochrome c-like domain"/>
    <property type="match status" value="1"/>
</dbReference>
<dbReference type="AlphaFoldDB" id="A0A137RLT6"/>
<evidence type="ECO:0000256" key="2">
    <source>
        <dbReference type="ARBA" id="ARBA00022723"/>
    </source>
</evidence>
<gene>
    <name evidence="8" type="ORF">LS48_01480</name>
</gene>
<name>A0A137RLT6_9FLAO</name>
<dbReference type="GO" id="GO:0020037">
    <property type="term" value="F:heme binding"/>
    <property type="evidence" value="ECO:0007669"/>
    <property type="project" value="InterPro"/>
</dbReference>
<dbReference type="GO" id="GO:0046872">
    <property type="term" value="F:metal ion binding"/>
    <property type="evidence" value="ECO:0007669"/>
    <property type="project" value="UniProtKB-KW"/>
</dbReference>
<keyword evidence="9" id="KW-1185">Reference proteome</keyword>
<dbReference type="GO" id="GO:0009055">
    <property type="term" value="F:electron transfer activity"/>
    <property type="evidence" value="ECO:0007669"/>
    <property type="project" value="InterPro"/>
</dbReference>
<proteinExistence type="predicted"/>
<keyword evidence="5" id="KW-0175">Coiled coil</keyword>
<evidence type="ECO:0000256" key="4">
    <source>
        <dbReference type="PROSITE-ProRule" id="PRU00433"/>
    </source>
</evidence>
<feature type="coiled-coil region" evidence="5">
    <location>
        <begin position="157"/>
        <end position="184"/>
    </location>
</feature>
<dbReference type="EMBL" id="JRWG01000001">
    <property type="protein sequence ID" value="KXO01166.1"/>
    <property type="molecule type" value="Genomic_DNA"/>
</dbReference>
<protein>
    <submittedName>
        <fullName evidence="8">Cytochrome C oxidase subunit III</fullName>
    </submittedName>
</protein>
<dbReference type="Proteomes" id="UP000070138">
    <property type="component" value="Unassembled WGS sequence"/>
</dbReference>
<dbReference type="InterPro" id="IPR009056">
    <property type="entry name" value="Cyt_c-like_dom"/>
</dbReference>
<reference evidence="9" key="1">
    <citation type="submission" date="2014-10" db="EMBL/GenBank/DDBJ databases">
        <title>Genome sequencing of Vitellibacter sp. D-24.</title>
        <authorList>
            <person name="Thevarajoo S."/>
            <person name="Selvaratnam C."/>
            <person name="Goh K.M."/>
            <person name="Chong C.S."/>
        </authorList>
    </citation>
    <scope>NUCLEOTIDE SEQUENCE [LARGE SCALE GENOMIC DNA]</scope>
    <source>
        <strain evidence="9">D-24</strain>
    </source>
</reference>
<dbReference type="InterPro" id="IPR038414">
    <property type="entry name" value="CcoP_N_sf"/>
</dbReference>
<keyword evidence="6" id="KW-0812">Transmembrane</keyword>
<evidence type="ECO:0000256" key="1">
    <source>
        <dbReference type="ARBA" id="ARBA00022617"/>
    </source>
</evidence>
<keyword evidence="3 4" id="KW-0408">Iron</keyword>
<dbReference type="SUPFAM" id="SSF46626">
    <property type="entry name" value="Cytochrome c"/>
    <property type="match status" value="1"/>
</dbReference>
<dbReference type="InterPro" id="IPR036909">
    <property type="entry name" value="Cyt_c-like_dom_sf"/>
</dbReference>
<dbReference type="Pfam" id="PF13442">
    <property type="entry name" value="Cytochrome_CBB3"/>
    <property type="match status" value="1"/>
</dbReference>
<keyword evidence="1 4" id="KW-0349">Heme</keyword>
<dbReference type="PANTHER" id="PTHR33751:SF1">
    <property type="entry name" value="CBB3-TYPE CYTOCHROME C OXIDASE SUBUNIT FIXP"/>
    <property type="match status" value="1"/>
</dbReference>
<organism evidence="8 9">
    <name type="scientific">Aequorivita aquimaris</name>
    <dbReference type="NCBI Taxonomy" id="1548749"/>
    <lineage>
        <taxon>Bacteria</taxon>
        <taxon>Pseudomonadati</taxon>
        <taxon>Bacteroidota</taxon>
        <taxon>Flavobacteriia</taxon>
        <taxon>Flavobacteriales</taxon>
        <taxon>Flavobacteriaceae</taxon>
        <taxon>Aequorivita</taxon>
    </lineage>
</organism>